<name>A0A087E9F4_9BIFI</name>
<dbReference type="Proteomes" id="UP000029003">
    <property type="component" value="Unassembled WGS sequence"/>
</dbReference>
<evidence type="ECO:0000313" key="3">
    <source>
        <dbReference type="Proteomes" id="UP000029003"/>
    </source>
</evidence>
<proteinExistence type="predicted"/>
<dbReference type="AlphaFoldDB" id="A0A087E9F4"/>
<keyword evidence="1" id="KW-0812">Transmembrane</keyword>
<dbReference type="EMBL" id="JGZT01000002">
    <property type="protein sequence ID" value="KFJ04405.1"/>
    <property type="molecule type" value="Genomic_DNA"/>
</dbReference>
<sequence length="142" mass="15453">MSEDAEASVVARPEMIGAGHNAYLEAAWAVRRFGLVVGIAGLVWLVALRSVSSWCGRLVGGGDMVGCGRLVGGVDEVWSLRRIGAMVVNESSIWLRMRCHMQPYGRRRGERQNAWYLPACGILEPKVLLQTFHLVAGFGGVV</sequence>
<keyword evidence="1" id="KW-1133">Transmembrane helix</keyword>
<feature type="transmembrane region" description="Helical" evidence="1">
    <location>
        <begin position="29"/>
        <end position="48"/>
    </location>
</feature>
<accession>A0A087E9F4</accession>
<reference evidence="2 3" key="1">
    <citation type="submission" date="2014-03" db="EMBL/GenBank/DDBJ databases">
        <title>Genomics of Bifidobacteria.</title>
        <authorList>
            <person name="Ventura M."/>
            <person name="Milani C."/>
            <person name="Lugli G.A."/>
        </authorList>
    </citation>
    <scope>NUCLEOTIDE SEQUENCE [LARGE SCALE GENOMIC DNA]</scope>
    <source>
        <strain evidence="2 3">LMG 21395</strain>
    </source>
</reference>
<keyword evidence="1" id="KW-0472">Membrane</keyword>
<evidence type="ECO:0000256" key="1">
    <source>
        <dbReference type="SAM" id="Phobius"/>
    </source>
</evidence>
<evidence type="ECO:0000313" key="2">
    <source>
        <dbReference type="EMBL" id="KFJ04405.1"/>
    </source>
</evidence>
<protein>
    <submittedName>
        <fullName evidence="2">Uncharacterized protein</fullName>
    </submittedName>
</protein>
<organism evidence="2 3">
    <name type="scientific">Bifidobacterium thermacidophilum subsp. thermacidophilum</name>
    <dbReference type="NCBI Taxonomy" id="79262"/>
    <lineage>
        <taxon>Bacteria</taxon>
        <taxon>Bacillati</taxon>
        <taxon>Actinomycetota</taxon>
        <taxon>Actinomycetes</taxon>
        <taxon>Bifidobacteriales</taxon>
        <taxon>Bifidobacteriaceae</taxon>
        <taxon>Bifidobacterium</taxon>
    </lineage>
</organism>
<comment type="caution">
    <text evidence="2">The sequence shown here is derived from an EMBL/GenBank/DDBJ whole genome shotgun (WGS) entry which is preliminary data.</text>
</comment>
<gene>
    <name evidence="2" type="ORF">THER5_1954</name>
</gene>